<dbReference type="GeneID" id="9041562"/>
<dbReference type="RefSeq" id="XP_002776631.1">
    <property type="nucleotide sequence ID" value="XM_002776585.1"/>
</dbReference>
<protein>
    <submittedName>
        <fullName evidence="1">Uncharacterized protein</fullName>
    </submittedName>
</protein>
<dbReference type="EMBL" id="GG679036">
    <property type="protein sequence ID" value="EER08447.1"/>
    <property type="molecule type" value="Genomic_DNA"/>
</dbReference>
<reference evidence="1 2" key="1">
    <citation type="submission" date="2008-07" db="EMBL/GenBank/DDBJ databases">
        <authorList>
            <person name="El-Sayed N."/>
            <person name="Caler E."/>
            <person name="Inman J."/>
            <person name="Amedeo P."/>
            <person name="Hass B."/>
            <person name="Wortman J."/>
        </authorList>
    </citation>
    <scope>NUCLEOTIDE SEQUENCE [LARGE SCALE GENOMIC DNA]</scope>
    <source>
        <strain evidence="2">ATCC 50983 / TXsc</strain>
    </source>
</reference>
<organism evidence="2">
    <name type="scientific">Perkinsus marinus (strain ATCC 50983 / TXsc)</name>
    <dbReference type="NCBI Taxonomy" id="423536"/>
    <lineage>
        <taxon>Eukaryota</taxon>
        <taxon>Sar</taxon>
        <taxon>Alveolata</taxon>
        <taxon>Perkinsozoa</taxon>
        <taxon>Perkinsea</taxon>
        <taxon>Perkinsida</taxon>
        <taxon>Perkinsidae</taxon>
        <taxon>Perkinsus</taxon>
    </lineage>
</organism>
<dbReference type="AlphaFoldDB" id="C5L496"/>
<dbReference type="InParanoid" id="C5L496"/>
<dbReference type="Proteomes" id="UP000007800">
    <property type="component" value="Unassembled WGS sequence"/>
</dbReference>
<name>C5L496_PERM5</name>
<evidence type="ECO:0000313" key="1">
    <source>
        <dbReference type="EMBL" id="EER08447.1"/>
    </source>
</evidence>
<sequence>IHVRDDLVREAVNPSLRNSRQLCKTPSFLPDEVAFTSAWVPELDVLPIEYFVSNDERRPPEQLLHVRKIDIPNGPSLRLKYSVGRSMD</sequence>
<accession>C5L496</accession>
<proteinExistence type="predicted"/>
<feature type="non-terminal residue" evidence="1">
    <location>
        <position position="1"/>
    </location>
</feature>
<evidence type="ECO:0000313" key="2">
    <source>
        <dbReference type="Proteomes" id="UP000007800"/>
    </source>
</evidence>
<keyword evidence="2" id="KW-1185">Reference proteome</keyword>
<gene>
    <name evidence="1" type="ORF">Pmar_PMAR018733</name>
</gene>